<gene>
    <name evidence="3" type="ORF">SAMN06893097_1179</name>
</gene>
<organism evidence="3 4">
    <name type="scientific">Geodermatophilus sabuli</name>
    <dbReference type="NCBI Taxonomy" id="1564158"/>
    <lineage>
        <taxon>Bacteria</taxon>
        <taxon>Bacillati</taxon>
        <taxon>Actinomycetota</taxon>
        <taxon>Actinomycetes</taxon>
        <taxon>Geodermatophilales</taxon>
        <taxon>Geodermatophilaceae</taxon>
        <taxon>Geodermatophilus</taxon>
    </lineage>
</organism>
<dbReference type="EMBL" id="OBDO01000017">
    <property type="protein sequence ID" value="SNX99302.1"/>
    <property type="molecule type" value="Genomic_DNA"/>
</dbReference>
<dbReference type="Proteomes" id="UP000219514">
    <property type="component" value="Unassembled WGS sequence"/>
</dbReference>
<feature type="compositionally biased region" description="Basic and acidic residues" evidence="1">
    <location>
        <begin position="1"/>
        <end position="12"/>
    </location>
</feature>
<protein>
    <submittedName>
        <fullName evidence="3">Uncharacterized protein</fullName>
    </submittedName>
</protein>
<evidence type="ECO:0000256" key="1">
    <source>
        <dbReference type="SAM" id="MobiDB-lite"/>
    </source>
</evidence>
<name>A0A285EJI7_9ACTN</name>
<feature type="transmembrane region" description="Helical" evidence="2">
    <location>
        <begin position="227"/>
        <end position="248"/>
    </location>
</feature>
<dbReference type="AlphaFoldDB" id="A0A285EJI7"/>
<keyword evidence="4" id="KW-1185">Reference proteome</keyword>
<feature type="transmembrane region" description="Helical" evidence="2">
    <location>
        <begin position="115"/>
        <end position="135"/>
    </location>
</feature>
<evidence type="ECO:0000256" key="2">
    <source>
        <dbReference type="SAM" id="Phobius"/>
    </source>
</evidence>
<feature type="region of interest" description="Disordered" evidence="1">
    <location>
        <begin position="1"/>
        <end position="87"/>
    </location>
</feature>
<sequence length="258" mass="26689">MTESQPHPDRPRARAPRAEAPLPPAVDDRREPAVPARPDGTGDVEPTILGFPLESPEDEGTGRLPERPVADAPPDTGEGGAAAGGEQQSVALAERLPEEPASPGRLVVLRRPEPVGAVALLLAGLAANACLWLPWGQGLDTTGLALAWRGVDALASGSGELSRSGLWQPLAVVLGGAVLFFLGLLLFRRARTHRVVGVLALLVSVAPATGVLVLLADAGWDPARLAVGTWCAVAVPVLGLLGALKAMLTAPRVTIRPR</sequence>
<accession>A0A285EJI7</accession>
<feature type="transmembrane region" description="Helical" evidence="2">
    <location>
        <begin position="166"/>
        <end position="187"/>
    </location>
</feature>
<keyword evidence="2" id="KW-0472">Membrane</keyword>
<evidence type="ECO:0000313" key="4">
    <source>
        <dbReference type="Proteomes" id="UP000219514"/>
    </source>
</evidence>
<evidence type="ECO:0000313" key="3">
    <source>
        <dbReference type="EMBL" id="SNX99302.1"/>
    </source>
</evidence>
<dbReference type="RefSeq" id="WP_097209206.1">
    <property type="nucleotide sequence ID" value="NZ_JACHXB010000002.1"/>
</dbReference>
<feature type="compositionally biased region" description="Basic and acidic residues" evidence="1">
    <location>
        <begin position="60"/>
        <end position="69"/>
    </location>
</feature>
<feature type="transmembrane region" description="Helical" evidence="2">
    <location>
        <begin position="194"/>
        <end position="215"/>
    </location>
</feature>
<keyword evidence="2" id="KW-0812">Transmembrane</keyword>
<reference evidence="3 4" key="1">
    <citation type="submission" date="2017-09" db="EMBL/GenBank/DDBJ databases">
        <authorList>
            <person name="Ehlers B."/>
            <person name="Leendertz F.H."/>
        </authorList>
    </citation>
    <scope>NUCLEOTIDE SEQUENCE [LARGE SCALE GENOMIC DNA]</scope>
    <source>
        <strain evidence="3 4">DSM 46844</strain>
    </source>
</reference>
<keyword evidence="2" id="KW-1133">Transmembrane helix</keyword>
<proteinExistence type="predicted"/>